<dbReference type="PIRSF" id="PIRSF000239">
    <property type="entry name" value="AHPC"/>
    <property type="match status" value="1"/>
</dbReference>
<sequence length="220" mass="24339">MTADAQTLGVIKLGDIAPDFEAETTKGKIRFHEWLGDAWGILFSHPRDFTPVCTTELGEVARLRSEFESRGVRVIGLSVDDVESHHTWEADIADIAGAEMWFPMIADPDRTVSSLYGMVHPNELDSATVRSVFIIDPAKRVRLMITYPASVGRNFAEIVRVIDALQRTSRYPVVTPANWTPGQRVILATSVPTDQARAAVGHDAEEIRPYLRLVADPGTN</sequence>
<dbReference type="PANTHER" id="PTHR10681:SF121">
    <property type="entry name" value="ALKYL HYDROPEROXIDE REDUCTASE C"/>
    <property type="match status" value="1"/>
</dbReference>
<evidence type="ECO:0000256" key="7">
    <source>
        <dbReference type="PIRSR" id="PIRSR000239-1"/>
    </source>
</evidence>
<keyword evidence="4 9" id="KW-0560">Oxidoreductase</keyword>
<gene>
    <name evidence="9" type="ordered locus">Afer_0859</name>
</gene>
<dbReference type="SUPFAM" id="SSF52833">
    <property type="entry name" value="Thioredoxin-like"/>
    <property type="match status" value="1"/>
</dbReference>
<dbReference type="GO" id="GO:0140825">
    <property type="term" value="F:lactoperoxidase activity"/>
    <property type="evidence" value="ECO:0007669"/>
    <property type="project" value="UniProtKB-EC"/>
</dbReference>
<dbReference type="CDD" id="cd03016">
    <property type="entry name" value="PRX_1cys"/>
    <property type="match status" value="1"/>
</dbReference>
<evidence type="ECO:0000256" key="4">
    <source>
        <dbReference type="ARBA" id="ARBA00023002"/>
    </source>
</evidence>
<evidence type="ECO:0000313" key="9">
    <source>
        <dbReference type="EMBL" id="ACU53804.1"/>
    </source>
</evidence>
<dbReference type="GO" id="GO:0033554">
    <property type="term" value="P:cellular response to stress"/>
    <property type="evidence" value="ECO:0007669"/>
    <property type="project" value="TreeGrafter"/>
</dbReference>
<dbReference type="GO" id="GO:0042744">
    <property type="term" value="P:hydrogen peroxide catabolic process"/>
    <property type="evidence" value="ECO:0007669"/>
    <property type="project" value="TreeGrafter"/>
</dbReference>
<evidence type="ECO:0000313" key="10">
    <source>
        <dbReference type="Proteomes" id="UP000000771"/>
    </source>
</evidence>
<keyword evidence="10" id="KW-1185">Reference proteome</keyword>
<keyword evidence="5" id="KW-0676">Redox-active center</keyword>
<evidence type="ECO:0000256" key="3">
    <source>
        <dbReference type="ARBA" id="ARBA00022862"/>
    </source>
</evidence>
<dbReference type="HOGENOM" id="CLU_042529_4_2_11"/>
<dbReference type="FunFam" id="3.40.30.10:FF:000011">
    <property type="entry name" value="Peroxiredoxin PRX1"/>
    <property type="match status" value="1"/>
</dbReference>
<accession>C7LYJ6</accession>
<dbReference type="InterPro" id="IPR000866">
    <property type="entry name" value="AhpC/TSA"/>
</dbReference>
<dbReference type="Gene3D" id="3.40.30.10">
    <property type="entry name" value="Glutaredoxin"/>
    <property type="match status" value="1"/>
</dbReference>
<evidence type="ECO:0000259" key="8">
    <source>
        <dbReference type="PROSITE" id="PS51352"/>
    </source>
</evidence>
<dbReference type="InterPro" id="IPR036249">
    <property type="entry name" value="Thioredoxin-like_sf"/>
</dbReference>
<protein>
    <submittedName>
        <fullName evidence="9">Peroxidase</fullName>
        <ecNumber evidence="9">1.11.1.7</ecNumber>
    </submittedName>
</protein>
<dbReference type="InterPro" id="IPR045020">
    <property type="entry name" value="PRX_1cys"/>
</dbReference>
<dbReference type="GO" id="GO:0008379">
    <property type="term" value="F:thioredoxin peroxidase activity"/>
    <property type="evidence" value="ECO:0007669"/>
    <property type="project" value="TreeGrafter"/>
</dbReference>
<evidence type="ECO:0000256" key="2">
    <source>
        <dbReference type="ARBA" id="ARBA00022559"/>
    </source>
</evidence>
<proteinExistence type="inferred from homology"/>
<dbReference type="Proteomes" id="UP000000771">
    <property type="component" value="Chromosome"/>
</dbReference>
<evidence type="ECO:0000256" key="1">
    <source>
        <dbReference type="ARBA" id="ARBA00009796"/>
    </source>
</evidence>
<evidence type="ECO:0000256" key="5">
    <source>
        <dbReference type="ARBA" id="ARBA00023284"/>
    </source>
</evidence>
<dbReference type="PROSITE" id="PS51352">
    <property type="entry name" value="THIOREDOXIN_2"/>
    <property type="match status" value="1"/>
</dbReference>
<feature type="active site" description="Cysteine sulfenic acid (-SOH) intermediate; for peroxidase activity" evidence="7">
    <location>
        <position position="53"/>
    </location>
</feature>
<dbReference type="KEGG" id="afo:Afer_0859"/>
<dbReference type="GO" id="GO:0045454">
    <property type="term" value="P:cell redox homeostasis"/>
    <property type="evidence" value="ECO:0007669"/>
    <property type="project" value="TreeGrafter"/>
</dbReference>
<dbReference type="GO" id="GO:0005829">
    <property type="term" value="C:cytosol"/>
    <property type="evidence" value="ECO:0007669"/>
    <property type="project" value="TreeGrafter"/>
</dbReference>
<dbReference type="EC" id="1.11.1.7" evidence="9"/>
<keyword evidence="2 9" id="KW-0575">Peroxidase</keyword>
<dbReference type="InterPro" id="IPR019479">
    <property type="entry name" value="Peroxiredoxin_C"/>
</dbReference>
<dbReference type="Pfam" id="PF00578">
    <property type="entry name" value="AhpC-TSA"/>
    <property type="match status" value="1"/>
</dbReference>
<dbReference type="STRING" id="525909.Afer_0859"/>
<dbReference type="EMBL" id="CP001631">
    <property type="protein sequence ID" value="ACU53804.1"/>
    <property type="molecule type" value="Genomic_DNA"/>
</dbReference>
<comment type="similarity">
    <text evidence="6">Belongs to the peroxiredoxin family. Prx6 subfamily.</text>
</comment>
<dbReference type="RefSeq" id="WP_015798293.1">
    <property type="nucleotide sequence ID" value="NC_013124.1"/>
</dbReference>
<name>C7LYJ6_ACIFD</name>
<dbReference type="InterPro" id="IPR050217">
    <property type="entry name" value="Peroxiredoxin"/>
</dbReference>
<dbReference type="GO" id="GO:0006979">
    <property type="term" value="P:response to oxidative stress"/>
    <property type="evidence" value="ECO:0007669"/>
    <property type="project" value="TreeGrafter"/>
</dbReference>
<dbReference type="eggNOG" id="COG0450">
    <property type="taxonomic scope" value="Bacteria"/>
</dbReference>
<dbReference type="InterPro" id="IPR024706">
    <property type="entry name" value="Peroxiredoxin_AhpC-typ"/>
</dbReference>
<dbReference type="AlphaFoldDB" id="C7LYJ6"/>
<dbReference type="PANTHER" id="PTHR10681">
    <property type="entry name" value="THIOREDOXIN PEROXIDASE"/>
    <property type="match status" value="1"/>
</dbReference>
<keyword evidence="3" id="KW-0049">Antioxidant</keyword>
<feature type="domain" description="Thioredoxin" evidence="8">
    <location>
        <begin position="11"/>
        <end position="167"/>
    </location>
</feature>
<dbReference type="Pfam" id="PF10417">
    <property type="entry name" value="1-cysPrx_C"/>
    <property type="match status" value="1"/>
</dbReference>
<organism evidence="9 10">
    <name type="scientific">Acidimicrobium ferrooxidans (strain DSM 10331 / JCM 15462 / NBRC 103882 / ICP)</name>
    <dbReference type="NCBI Taxonomy" id="525909"/>
    <lineage>
        <taxon>Bacteria</taxon>
        <taxon>Bacillati</taxon>
        <taxon>Actinomycetota</taxon>
        <taxon>Acidimicrobiia</taxon>
        <taxon>Acidimicrobiales</taxon>
        <taxon>Acidimicrobiaceae</taxon>
        <taxon>Acidimicrobium</taxon>
    </lineage>
</organism>
<evidence type="ECO:0000256" key="6">
    <source>
        <dbReference type="ARBA" id="ARBA00025719"/>
    </source>
</evidence>
<dbReference type="InterPro" id="IPR013766">
    <property type="entry name" value="Thioredoxin_domain"/>
</dbReference>
<comment type="similarity">
    <text evidence="1">Belongs to the peroxiredoxin family. AhpC/Prx1 subfamily.</text>
</comment>
<reference evidence="9 10" key="1">
    <citation type="journal article" date="2009" name="Stand. Genomic Sci.">
        <title>Complete genome sequence of Acidimicrobium ferrooxidans type strain (ICP).</title>
        <authorList>
            <person name="Clum A."/>
            <person name="Nolan M."/>
            <person name="Lang E."/>
            <person name="Glavina Del Rio T."/>
            <person name="Tice H."/>
            <person name="Copeland A."/>
            <person name="Cheng J.F."/>
            <person name="Lucas S."/>
            <person name="Chen F."/>
            <person name="Bruce D."/>
            <person name="Goodwin L."/>
            <person name="Pitluck S."/>
            <person name="Ivanova N."/>
            <person name="Mavrommatis K."/>
            <person name="Mikhailova N."/>
            <person name="Pati A."/>
            <person name="Chen A."/>
            <person name="Palaniappan K."/>
            <person name="Goker M."/>
            <person name="Spring S."/>
            <person name="Land M."/>
            <person name="Hauser L."/>
            <person name="Chang Y.J."/>
            <person name="Jeffries C.C."/>
            <person name="Chain P."/>
            <person name="Bristow J."/>
            <person name="Eisen J.A."/>
            <person name="Markowitz V."/>
            <person name="Hugenholtz P."/>
            <person name="Kyrpides N.C."/>
            <person name="Klenk H.P."/>
            <person name="Lapidus A."/>
        </authorList>
    </citation>
    <scope>NUCLEOTIDE SEQUENCE [LARGE SCALE GENOMIC DNA]</scope>
    <source>
        <strain evidence="10">DSM 10331 / JCM 15462 / NBRC 103882 / ICP</strain>
    </source>
</reference>
<dbReference type="Gene3D" id="3.30.1020.10">
    <property type="entry name" value="Antioxidant, Horf6, Chain A, domain2"/>
    <property type="match status" value="1"/>
</dbReference>